<reference evidence="3 4" key="1">
    <citation type="submission" date="2018-08" db="EMBL/GenBank/DDBJ databases">
        <title>Aphanomyces genome sequencing and annotation.</title>
        <authorList>
            <person name="Minardi D."/>
            <person name="Oidtmann B."/>
            <person name="Van Der Giezen M."/>
            <person name="Studholme D.J."/>
        </authorList>
    </citation>
    <scope>NUCLEOTIDE SEQUENCE [LARGE SCALE GENOMIC DNA]</scope>
    <source>
        <strain evidence="2 3">Da</strain>
        <strain evidence="1 4">Sv</strain>
    </source>
</reference>
<evidence type="ECO:0000313" key="2">
    <source>
        <dbReference type="EMBL" id="RHZ31882.1"/>
    </source>
</evidence>
<name>A0A3R6ZI95_APHAT</name>
<protein>
    <submittedName>
        <fullName evidence="1">Uncharacterized protein</fullName>
    </submittedName>
</protein>
<evidence type="ECO:0000313" key="4">
    <source>
        <dbReference type="Proteomes" id="UP000285712"/>
    </source>
</evidence>
<accession>A0A3R6ZI95</accession>
<evidence type="ECO:0000313" key="1">
    <source>
        <dbReference type="EMBL" id="RHY90227.1"/>
    </source>
</evidence>
<dbReference type="EMBL" id="QUTG01003806">
    <property type="protein sequence ID" value="RHY90227.1"/>
    <property type="molecule type" value="Genomic_DNA"/>
</dbReference>
<organism evidence="1 4">
    <name type="scientific">Aphanomyces astaci</name>
    <name type="common">Crayfish plague agent</name>
    <dbReference type="NCBI Taxonomy" id="112090"/>
    <lineage>
        <taxon>Eukaryota</taxon>
        <taxon>Sar</taxon>
        <taxon>Stramenopiles</taxon>
        <taxon>Oomycota</taxon>
        <taxon>Saprolegniomycetes</taxon>
        <taxon>Saprolegniales</taxon>
        <taxon>Verrucalvaceae</taxon>
        <taxon>Aphanomyces</taxon>
    </lineage>
</organism>
<sequence>MSALRAELGLSRARAEDDKALEQARYDSELVQARAAFEAEKREILLESEKNDAIWRTEFLRFKNEVLYASQSIREQARLDGDELRPRQAEKDRANSLVERVDAALEIRILEGEAHESNIIMNMLTDMNGELQSDLKKMAEPSELLSREELQSERKVLEETATGLVSGHSSWCNEVT</sequence>
<dbReference type="Proteomes" id="UP000285430">
    <property type="component" value="Unassembled WGS sequence"/>
</dbReference>
<dbReference type="AlphaFoldDB" id="A0A3R6ZI95"/>
<dbReference type="EMBL" id="QUTH01001054">
    <property type="protein sequence ID" value="RHZ31882.1"/>
    <property type="molecule type" value="Genomic_DNA"/>
</dbReference>
<proteinExistence type="predicted"/>
<gene>
    <name evidence="1" type="ORF">DYB35_010252</name>
    <name evidence="2" type="ORF">DYB37_012845</name>
</gene>
<comment type="caution">
    <text evidence="1">The sequence shown here is derived from an EMBL/GenBank/DDBJ whole genome shotgun (WGS) entry which is preliminary data.</text>
</comment>
<dbReference type="Proteomes" id="UP000285712">
    <property type="component" value="Unassembled WGS sequence"/>
</dbReference>
<evidence type="ECO:0000313" key="3">
    <source>
        <dbReference type="Proteomes" id="UP000285430"/>
    </source>
</evidence>